<keyword evidence="3" id="KW-1185">Reference proteome</keyword>
<dbReference type="EMBL" id="FJOF01000007">
    <property type="protein sequence ID" value="CZR43222.1"/>
    <property type="molecule type" value="Genomic_DNA"/>
</dbReference>
<feature type="compositionally biased region" description="Basic residues" evidence="1">
    <location>
        <begin position="466"/>
        <end position="480"/>
    </location>
</feature>
<evidence type="ECO:0000256" key="1">
    <source>
        <dbReference type="SAM" id="MobiDB-lite"/>
    </source>
</evidence>
<accession>A0A1L7VS08</accession>
<feature type="region of interest" description="Disordered" evidence="1">
    <location>
        <begin position="444"/>
        <end position="526"/>
    </location>
</feature>
<protein>
    <submittedName>
        <fullName evidence="2">Uncharacterized protein</fullName>
    </submittedName>
</protein>
<evidence type="ECO:0000313" key="2">
    <source>
        <dbReference type="EMBL" id="CZR43222.1"/>
    </source>
</evidence>
<dbReference type="Proteomes" id="UP000183971">
    <property type="component" value="Unassembled WGS sequence"/>
</dbReference>
<evidence type="ECO:0000313" key="3">
    <source>
        <dbReference type="Proteomes" id="UP000183971"/>
    </source>
</evidence>
<sequence length="659" mass="73747">MASSTEQLFLAVLRSDHIKDSLLPHLSSNDLCNIRQSSSACCNLLTKRIFTRLHISFSASTFTKSARVAALARIGHHIEHLTFYFPHSEATFLPPLIHPVSGNEIFFLYTPHTSMGSVLSRPKYANAELGDILTQQYPPLFHAATNVPSFINAMRSLINMRHLTIRCPGQDPRERYRRDIVDYALISLRISLERAPLEKLHKLSLSQLHPAAFNYLRHVNGFGTVPSAGRRWRQINKLSISVDAWDFYGTSPGRDHLKILDEYVRTFAPNLEKFAFTWLGRKGPCPVALASDPLFSPPRASKKLFHEVTSPMSPLPETPGKGAIYFPKLRYLQVRNAVMNAPQLSNLINSHRPTVKEFDFESVVLADNGNWDDVLAPIDTDDSWSRSNSMAAQSEYSLVTSPSSEHLPSPSAAVTAASRELFDMDLGGFPFSDIENEVVDDPTEEITANDGSPVPVYESDAGFSTKLRKKRSRRRRRKHRSSVEDAPETPSPSPKSSQHSLSRRHKTSRPRFQPFVEEPILRPSTPVPNITAPILISDPQPVLLQPTTYDPTARKNARRDPDEGISPVQRNIEQEEAHRLLAEDAVARVSALQKAKAAVLSKLSREFCHTKKPRVGEANACRFLAGRDIGTAFGPSMVMEDRRALESRSVLVPLMFSRS</sequence>
<gene>
    <name evidence="2" type="ORF">FPRO_07862</name>
</gene>
<dbReference type="GeneID" id="42052740"/>
<proteinExistence type="predicted"/>
<organism evidence="2 3">
    <name type="scientific">Fusarium proliferatum (strain ET1)</name>
    <name type="common">Orchid endophyte fungus</name>
    <dbReference type="NCBI Taxonomy" id="1227346"/>
    <lineage>
        <taxon>Eukaryota</taxon>
        <taxon>Fungi</taxon>
        <taxon>Dikarya</taxon>
        <taxon>Ascomycota</taxon>
        <taxon>Pezizomycotina</taxon>
        <taxon>Sordariomycetes</taxon>
        <taxon>Hypocreomycetidae</taxon>
        <taxon>Hypocreales</taxon>
        <taxon>Nectriaceae</taxon>
        <taxon>Fusarium</taxon>
        <taxon>Fusarium fujikuroi species complex</taxon>
    </lineage>
</organism>
<comment type="caution">
    <text evidence="2">The sequence shown here is derived from an EMBL/GenBank/DDBJ whole genome shotgun (WGS) entry which is preliminary data.</text>
</comment>
<reference evidence="3" key="1">
    <citation type="journal article" date="2016" name="Genome Biol. Evol.">
        <title>Comparative 'omics' of the Fusarium fujikuroi species complex highlights differences in genetic potential and metabolite synthesis.</title>
        <authorList>
            <person name="Niehaus E.-M."/>
            <person name="Muensterkoetter M."/>
            <person name="Proctor R.H."/>
            <person name="Brown D.W."/>
            <person name="Sharon A."/>
            <person name="Idan Y."/>
            <person name="Oren-Young L."/>
            <person name="Sieber C.M."/>
            <person name="Novak O."/>
            <person name="Pencik A."/>
            <person name="Tarkowska D."/>
            <person name="Hromadova K."/>
            <person name="Freeman S."/>
            <person name="Maymon M."/>
            <person name="Elazar M."/>
            <person name="Youssef S.A."/>
            <person name="El-Shabrawy E.S.M."/>
            <person name="Shalaby A.B.A."/>
            <person name="Houterman P."/>
            <person name="Brock N.L."/>
            <person name="Burkhardt I."/>
            <person name="Tsavkelova E.A."/>
            <person name="Dickschat J.S."/>
            <person name="Galuszka P."/>
            <person name="Gueldener U."/>
            <person name="Tudzynski B."/>
        </authorList>
    </citation>
    <scope>NUCLEOTIDE SEQUENCE [LARGE SCALE GENOMIC DNA]</scope>
    <source>
        <strain evidence="3">ET1</strain>
    </source>
</reference>
<dbReference type="VEuPathDB" id="FungiDB:FPRO_07862"/>
<dbReference type="AlphaFoldDB" id="A0A1L7VS08"/>
<name>A0A1L7VS08_FUSPR</name>
<dbReference type="RefSeq" id="XP_031083813.1">
    <property type="nucleotide sequence ID" value="XM_031234035.1"/>
</dbReference>
<feature type="region of interest" description="Disordered" evidence="1">
    <location>
        <begin position="541"/>
        <end position="566"/>
    </location>
</feature>